<dbReference type="EMBL" id="CAXHTB010000011">
    <property type="protein sequence ID" value="CAL0314760.1"/>
    <property type="molecule type" value="Genomic_DNA"/>
</dbReference>
<dbReference type="AlphaFoldDB" id="A0AAV1WZD0"/>
<comment type="caution">
    <text evidence="3">The sequence shown here is derived from an EMBL/GenBank/DDBJ whole genome shotgun (WGS) entry which is preliminary data.</text>
</comment>
<organism evidence="3 7">
    <name type="scientific">Lupinus luteus</name>
    <name type="common">European yellow lupine</name>
    <dbReference type="NCBI Taxonomy" id="3873"/>
    <lineage>
        <taxon>Eukaryota</taxon>
        <taxon>Viridiplantae</taxon>
        <taxon>Streptophyta</taxon>
        <taxon>Embryophyta</taxon>
        <taxon>Tracheophyta</taxon>
        <taxon>Spermatophyta</taxon>
        <taxon>Magnoliopsida</taxon>
        <taxon>eudicotyledons</taxon>
        <taxon>Gunneridae</taxon>
        <taxon>Pentapetalae</taxon>
        <taxon>rosids</taxon>
        <taxon>fabids</taxon>
        <taxon>Fabales</taxon>
        <taxon>Fabaceae</taxon>
        <taxon>Papilionoideae</taxon>
        <taxon>50 kb inversion clade</taxon>
        <taxon>genistoids sensu lato</taxon>
        <taxon>core genistoids</taxon>
        <taxon>Genisteae</taxon>
        <taxon>Lupinus</taxon>
    </lineage>
</organism>
<gene>
    <name evidence="1" type="ORF">LLUT_LOCUS15818</name>
    <name evidence="2" type="ORF">LLUT_LOCUS15819</name>
    <name evidence="3" type="ORF">LLUT_LOCUS15820</name>
    <name evidence="4" type="ORF">LLUT_LOCUS15821</name>
    <name evidence="5" type="ORF">LLUT_LOCUS15822</name>
    <name evidence="6" type="ORF">LLUT_LOCUS15823</name>
</gene>
<evidence type="ECO:0000313" key="4">
    <source>
        <dbReference type="EMBL" id="CAL0314761.1"/>
    </source>
</evidence>
<keyword evidence="7" id="KW-1185">Reference proteome</keyword>
<evidence type="ECO:0000313" key="5">
    <source>
        <dbReference type="EMBL" id="CAL0314762.1"/>
    </source>
</evidence>
<evidence type="ECO:0000313" key="1">
    <source>
        <dbReference type="EMBL" id="CAL0314758.1"/>
    </source>
</evidence>
<evidence type="ECO:0000313" key="6">
    <source>
        <dbReference type="EMBL" id="CAL0314763.1"/>
    </source>
</evidence>
<name>A0AAV1WZD0_LUPLU</name>
<dbReference type="EMBL" id="CAXHTB010000011">
    <property type="protein sequence ID" value="CAL0314759.1"/>
    <property type="molecule type" value="Genomic_DNA"/>
</dbReference>
<sequence length="148" mass="17198">MVTKEKKPKNGESKRKALFVKKKYTKKSAVYVVLNVEKLENNMSLEKKECSSKSPILETKSDSHSSNLEDETAIRYIMSNWKEIKREKQREVGAHALPPKVLLDRKVNNREKQREEARFKLDQIKNTTHFNDNIEAMSDFQILIASSS</sequence>
<protein>
    <submittedName>
        <fullName evidence="3">Uncharacterized protein</fullName>
    </submittedName>
</protein>
<evidence type="ECO:0000313" key="2">
    <source>
        <dbReference type="EMBL" id="CAL0314759.1"/>
    </source>
</evidence>
<dbReference type="EMBL" id="CAXHTB010000011">
    <property type="protein sequence ID" value="CAL0314761.1"/>
    <property type="molecule type" value="Genomic_DNA"/>
</dbReference>
<dbReference type="EMBL" id="CAXHTB010000011">
    <property type="protein sequence ID" value="CAL0314762.1"/>
    <property type="molecule type" value="Genomic_DNA"/>
</dbReference>
<reference evidence="3 7" key="1">
    <citation type="submission" date="2024-03" db="EMBL/GenBank/DDBJ databases">
        <authorList>
            <person name="Martinez-Hernandez J."/>
        </authorList>
    </citation>
    <scope>NUCLEOTIDE SEQUENCE [LARGE SCALE GENOMIC DNA]</scope>
</reference>
<proteinExistence type="predicted"/>
<accession>A0AAV1WZD0</accession>
<dbReference type="EMBL" id="CAXHTB010000011">
    <property type="protein sequence ID" value="CAL0314758.1"/>
    <property type="molecule type" value="Genomic_DNA"/>
</dbReference>
<dbReference type="EMBL" id="CAXHTB010000011">
    <property type="protein sequence ID" value="CAL0314763.1"/>
    <property type="molecule type" value="Genomic_DNA"/>
</dbReference>
<evidence type="ECO:0000313" key="7">
    <source>
        <dbReference type="Proteomes" id="UP001497480"/>
    </source>
</evidence>
<evidence type="ECO:0000313" key="3">
    <source>
        <dbReference type="EMBL" id="CAL0314760.1"/>
    </source>
</evidence>
<dbReference type="Proteomes" id="UP001497480">
    <property type="component" value="Unassembled WGS sequence"/>
</dbReference>